<feature type="region of interest" description="Disordered" evidence="1">
    <location>
        <begin position="200"/>
        <end position="241"/>
    </location>
</feature>
<dbReference type="STRING" id="139420.A0A371CPI3"/>
<feature type="compositionally biased region" description="Pro residues" evidence="1">
    <location>
        <begin position="205"/>
        <end position="214"/>
    </location>
</feature>
<keyword evidence="3" id="KW-1185">Reference proteome</keyword>
<evidence type="ECO:0000313" key="3">
    <source>
        <dbReference type="Proteomes" id="UP000256964"/>
    </source>
</evidence>
<dbReference type="AlphaFoldDB" id="A0A371CPI3"/>
<dbReference type="EMBL" id="KZ857491">
    <property type="protein sequence ID" value="RDX42162.1"/>
    <property type="molecule type" value="Genomic_DNA"/>
</dbReference>
<name>A0A371CPI3_9APHY</name>
<sequence length="241" mass="26266">MFRLPTHLESLVPPPRDQVPQSSPWRGSIVLPASSPHPAARPREIRVTAAEIENDNSQQEIWPKHFQLHVIRRRGVLREVQAWLAQVQRGGQLARCMLMPDRLPEQAASRENQALFESFAAQLLEEEIVALAPWSVSEQLPGGIILYPTSTTRALLVGAVLLNSSFPDFLLGSASPNALMGVAPHNPSASQAQNMAILNRTQPFQPSPFDPAPPNIASSSRYPATGSGYDASRSRSGRSSG</sequence>
<feature type="region of interest" description="Disordered" evidence="1">
    <location>
        <begin position="1"/>
        <end position="41"/>
    </location>
</feature>
<dbReference type="Proteomes" id="UP000256964">
    <property type="component" value="Unassembled WGS sequence"/>
</dbReference>
<reference evidence="2 3" key="1">
    <citation type="journal article" date="2018" name="Biotechnol. Biofuels">
        <title>Integrative visual omics of the white-rot fungus Polyporus brumalis exposes the biotechnological potential of its oxidative enzymes for delignifying raw plant biomass.</title>
        <authorList>
            <person name="Miyauchi S."/>
            <person name="Rancon A."/>
            <person name="Drula E."/>
            <person name="Hage H."/>
            <person name="Chaduli D."/>
            <person name="Favel A."/>
            <person name="Grisel S."/>
            <person name="Henrissat B."/>
            <person name="Herpoel-Gimbert I."/>
            <person name="Ruiz-Duenas F.J."/>
            <person name="Chevret D."/>
            <person name="Hainaut M."/>
            <person name="Lin J."/>
            <person name="Wang M."/>
            <person name="Pangilinan J."/>
            <person name="Lipzen A."/>
            <person name="Lesage-Meessen L."/>
            <person name="Navarro D."/>
            <person name="Riley R."/>
            <person name="Grigoriev I.V."/>
            <person name="Zhou S."/>
            <person name="Raouche S."/>
            <person name="Rosso M.N."/>
        </authorList>
    </citation>
    <scope>NUCLEOTIDE SEQUENCE [LARGE SCALE GENOMIC DNA]</scope>
    <source>
        <strain evidence="2 3">BRFM 1820</strain>
    </source>
</reference>
<gene>
    <name evidence="2" type="ORF">OH76DRAFT_139918</name>
</gene>
<accession>A0A371CPI3</accession>
<protein>
    <submittedName>
        <fullName evidence="2">Uncharacterized protein</fullName>
    </submittedName>
</protein>
<proteinExistence type="predicted"/>
<evidence type="ECO:0000256" key="1">
    <source>
        <dbReference type="SAM" id="MobiDB-lite"/>
    </source>
</evidence>
<organism evidence="2 3">
    <name type="scientific">Lentinus brumalis</name>
    <dbReference type="NCBI Taxonomy" id="2498619"/>
    <lineage>
        <taxon>Eukaryota</taxon>
        <taxon>Fungi</taxon>
        <taxon>Dikarya</taxon>
        <taxon>Basidiomycota</taxon>
        <taxon>Agaricomycotina</taxon>
        <taxon>Agaricomycetes</taxon>
        <taxon>Polyporales</taxon>
        <taxon>Polyporaceae</taxon>
        <taxon>Lentinus</taxon>
    </lineage>
</organism>
<evidence type="ECO:0000313" key="2">
    <source>
        <dbReference type="EMBL" id="RDX42162.1"/>
    </source>
</evidence>
<dbReference type="OrthoDB" id="3244905at2759"/>